<dbReference type="InterPro" id="IPR036390">
    <property type="entry name" value="WH_DNA-bd_sf"/>
</dbReference>
<proteinExistence type="predicted"/>
<dbReference type="RefSeq" id="WP_247417560.1">
    <property type="nucleotide sequence ID" value="NZ_JALLGW010000001.1"/>
</dbReference>
<sequence>MAQSNTRLRRYLEDEIGDCCDEDVEQRLAELDAFDVGSPERVTDHVVALSALANETRYRLVGALHAADGELCVCELVPLVDVSESAVSHALSTLTEAGIVTKRKDGKWRKYRITPRGTALLVALDGTEPRQ</sequence>
<dbReference type="InterPro" id="IPR001845">
    <property type="entry name" value="HTH_ArsR_DNA-bd_dom"/>
</dbReference>
<dbReference type="CDD" id="cd00090">
    <property type="entry name" value="HTH_ARSR"/>
    <property type="match status" value="1"/>
</dbReference>
<dbReference type="PANTHER" id="PTHR33154:SF18">
    <property type="entry name" value="ARSENICAL RESISTANCE OPERON REPRESSOR"/>
    <property type="match status" value="1"/>
</dbReference>
<dbReference type="NCBIfam" id="NF033788">
    <property type="entry name" value="HTH_metalloreg"/>
    <property type="match status" value="1"/>
</dbReference>
<comment type="caution">
    <text evidence="5">The sequence shown here is derived from an EMBL/GenBank/DDBJ whole genome shotgun (WGS) entry which is preliminary data.</text>
</comment>
<dbReference type="AlphaFoldDB" id="A0ABD5RRL7"/>
<evidence type="ECO:0000313" key="6">
    <source>
        <dbReference type="Proteomes" id="UP001596099"/>
    </source>
</evidence>
<keyword evidence="3" id="KW-0804">Transcription</keyword>
<dbReference type="EMBL" id="JBHSQH010000001">
    <property type="protein sequence ID" value="MFC5973250.1"/>
    <property type="molecule type" value="Genomic_DNA"/>
</dbReference>
<evidence type="ECO:0000256" key="1">
    <source>
        <dbReference type="ARBA" id="ARBA00023015"/>
    </source>
</evidence>
<dbReference type="PANTHER" id="PTHR33154">
    <property type="entry name" value="TRANSCRIPTIONAL REGULATOR, ARSR FAMILY"/>
    <property type="match status" value="1"/>
</dbReference>
<dbReference type="Gene3D" id="1.10.10.10">
    <property type="entry name" value="Winged helix-like DNA-binding domain superfamily/Winged helix DNA-binding domain"/>
    <property type="match status" value="1"/>
</dbReference>
<reference evidence="5 6" key="1">
    <citation type="journal article" date="2019" name="Int. J. Syst. Evol. Microbiol.">
        <title>The Global Catalogue of Microorganisms (GCM) 10K type strain sequencing project: providing services to taxonomists for standard genome sequencing and annotation.</title>
        <authorList>
            <consortium name="The Broad Institute Genomics Platform"/>
            <consortium name="The Broad Institute Genome Sequencing Center for Infectious Disease"/>
            <person name="Wu L."/>
            <person name="Ma J."/>
        </authorList>
    </citation>
    <scope>NUCLEOTIDE SEQUENCE [LARGE SCALE GENOMIC DNA]</scope>
    <source>
        <strain evidence="5 6">CGMCC 1.12543</strain>
    </source>
</reference>
<feature type="domain" description="HTH arsR-type" evidence="4">
    <location>
        <begin position="37"/>
        <end position="131"/>
    </location>
</feature>
<evidence type="ECO:0000259" key="4">
    <source>
        <dbReference type="PROSITE" id="PS50987"/>
    </source>
</evidence>
<dbReference type="InterPro" id="IPR011991">
    <property type="entry name" value="ArsR-like_HTH"/>
</dbReference>
<organism evidence="5 6">
    <name type="scientific">Halomarina salina</name>
    <dbReference type="NCBI Taxonomy" id="1872699"/>
    <lineage>
        <taxon>Archaea</taxon>
        <taxon>Methanobacteriati</taxon>
        <taxon>Methanobacteriota</taxon>
        <taxon>Stenosarchaea group</taxon>
        <taxon>Halobacteria</taxon>
        <taxon>Halobacteriales</taxon>
        <taxon>Natronomonadaceae</taxon>
        <taxon>Halomarina</taxon>
    </lineage>
</organism>
<keyword evidence="2" id="KW-0238">DNA-binding</keyword>
<dbReference type="SMART" id="SM00418">
    <property type="entry name" value="HTH_ARSR"/>
    <property type="match status" value="1"/>
</dbReference>
<dbReference type="Proteomes" id="UP001596099">
    <property type="component" value="Unassembled WGS sequence"/>
</dbReference>
<accession>A0ABD5RRL7</accession>
<evidence type="ECO:0000256" key="3">
    <source>
        <dbReference type="ARBA" id="ARBA00023163"/>
    </source>
</evidence>
<keyword evidence="1" id="KW-0805">Transcription regulation</keyword>
<evidence type="ECO:0000313" key="5">
    <source>
        <dbReference type="EMBL" id="MFC5973250.1"/>
    </source>
</evidence>
<dbReference type="SUPFAM" id="SSF46785">
    <property type="entry name" value="Winged helix' DNA-binding domain"/>
    <property type="match status" value="1"/>
</dbReference>
<protein>
    <submittedName>
        <fullName evidence="5">ArsR/SmtB family transcription factor</fullName>
    </submittedName>
</protein>
<gene>
    <name evidence="5" type="ORF">ACFPYI_18115</name>
</gene>
<keyword evidence="6" id="KW-1185">Reference proteome</keyword>
<dbReference type="GO" id="GO:0003677">
    <property type="term" value="F:DNA binding"/>
    <property type="evidence" value="ECO:0007669"/>
    <property type="project" value="UniProtKB-KW"/>
</dbReference>
<dbReference type="Pfam" id="PF01022">
    <property type="entry name" value="HTH_5"/>
    <property type="match status" value="1"/>
</dbReference>
<dbReference type="InterPro" id="IPR051081">
    <property type="entry name" value="HTH_MetalResp_TranReg"/>
</dbReference>
<dbReference type="PROSITE" id="PS50987">
    <property type="entry name" value="HTH_ARSR_2"/>
    <property type="match status" value="1"/>
</dbReference>
<name>A0ABD5RRL7_9EURY</name>
<evidence type="ECO:0000256" key="2">
    <source>
        <dbReference type="ARBA" id="ARBA00023125"/>
    </source>
</evidence>
<dbReference type="InterPro" id="IPR036388">
    <property type="entry name" value="WH-like_DNA-bd_sf"/>
</dbReference>
<dbReference type="PRINTS" id="PR00778">
    <property type="entry name" value="HTHARSR"/>
</dbReference>